<evidence type="ECO:0000256" key="4">
    <source>
        <dbReference type="ARBA" id="ARBA00022694"/>
    </source>
</evidence>
<keyword evidence="3 7" id="KW-0288">FMN</keyword>
<feature type="domain" description="DUS-like FMN-binding" evidence="10">
    <location>
        <begin position="6"/>
        <end position="232"/>
    </location>
</feature>
<keyword evidence="2 7" id="KW-0285">Flavoprotein</keyword>
<dbReference type="GO" id="GO:0003723">
    <property type="term" value="F:RNA binding"/>
    <property type="evidence" value="ECO:0007669"/>
    <property type="project" value="TreeGrafter"/>
</dbReference>
<keyword evidence="9" id="KW-0547">Nucleotide-binding</keyword>
<feature type="active site" description="Proton donor" evidence="8">
    <location>
        <position position="94"/>
    </location>
</feature>
<proteinExistence type="inferred from homology"/>
<dbReference type="PANTHER" id="PTHR45846:SF1">
    <property type="entry name" value="TRNA-DIHYDROURIDINE(47) SYNTHASE [NAD(P)(+)]-LIKE"/>
    <property type="match status" value="1"/>
</dbReference>
<protein>
    <recommendedName>
        <fullName evidence="7">tRNA-dihydrouridine synthase</fullName>
        <ecNumber evidence="7">1.3.1.-</ecNumber>
    </recommendedName>
</protein>
<comment type="function">
    <text evidence="7">Catalyzes the synthesis of 5,6-dihydrouridine (D), a modified base found in the D-loop of most tRNAs, via the reduction of the C5-C6 double bond in target uridines.</text>
</comment>
<evidence type="ECO:0000313" key="11">
    <source>
        <dbReference type="EMBL" id="MCQ4771624.1"/>
    </source>
</evidence>
<organism evidence="11 12">
    <name type="scientific">Intestinimonas massiliensis</name>
    <name type="common">ex Afouda et al. 2020</name>
    <dbReference type="NCBI Taxonomy" id="1673721"/>
    <lineage>
        <taxon>Bacteria</taxon>
        <taxon>Bacillati</taxon>
        <taxon>Bacillota</taxon>
        <taxon>Clostridia</taxon>
        <taxon>Eubacteriales</taxon>
        <taxon>Intestinimonas</taxon>
    </lineage>
</organism>
<evidence type="ECO:0000256" key="6">
    <source>
        <dbReference type="ARBA" id="ARBA00023002"/>
    </source>
</evidence>
<evidence type="ECO:0000256" key="3">
    <source>
        <dbReference type="ARBA" id="ARBA00022643"/>
    </source>
</evidence>
<evidence type="ECO:0000256" key="1">
    <source>
        <dbReference type="ARBA" id="ARBA00001917"/>
    </source>
</evidence>
<dbReference type="PROSITE" id="PS01136">
    <property type="entry name" value="UPF0034"/>
    <property type="match status" value="1"/>
</dbReference>
<dbReference type="EC" id="1.3.1.-" evidence="7"/>
<evidence type="ECO:0000256" key="7">
    <source>
        <dbReference type="PIRNR" id="PIRNR006621"/>
    </source>
</evidence>
<keyword evidence="4 7" id="KW-0819">tRNA processing</keyword>
<gene>
    <name evidence="11" type="ORF">NE579_14350</name>
</gene>
<feature type="binding site" evidence="9">
    <location>
        <position position="64"/>
    </location>
    <ligand>
        <name>FMN</name>
        <dbReference type="ChEBI" id="CHEBI:58210"/>
    </ligand>
</feature>
<evidence type="ECO:0000256" key="9">
    <source>
        <dbReference type="PIRSR" id="PIRSR006621-2"/>
    </source>
</evidence>
<name>A0AAW5JUK7_9FIRM</name>
<sequence length="317" mass="36059">MRFYSAPMEGITGWLYRDVHHRCFPGVDKYFMPFLSVSQDHVFPRRELQDILPAHNEGVPAVPQLLTRRAEDFLWAAGKLAAMGYREVNLNLGCPSGTVTAKGKGSGFLAFPEELDRFLEEIFSRAPVAVSVKTRLGVREPEEFLRILEIYNRYPILELTVHPRVQKDFYRGAARWEWFELALGASKNPLCYNGDLLTAADCRALESRAPGLEAVMLGRGLVASPDLIARQKGGPALDKESLRTFHDQLYHGYCAAFGSERNAMLRMKEVWFYLIHRFRGGERHAKQLRKAADPRVYEAQVASIFRDLELREEAEPG</sequence>
<accession>A0AAW5JUK7</accession>
<dbReference type="Gene3D" id="3.20.20.70">
    <property type="entry name" value="Aldolase class I"/>
    <property type="match status" value="1"/>
</dbReference>
<keyword evidence="6 7" id="KW-0560">Oxidoreductase</keyword>
<dbReference type="Proteomes" id="UP001204562">
    <property type="component" value="Unassembled WGS sequence"/>
</dbReference>
<dbReference type="PIRSF" id="PIRSF006621">
    <property type="entry name" value="Dus"/>
    <property type="match status" value="1"/>
</dbReference>
<feature type="binding site" evidence="9">
    <location>
        <position position="133"/>
    </location>
    <ligand>
        <name>FMN</name>
        <dbReference type="ChEBI" id="CHEBI:58210"/>
    </ligand>
</feature>
<dbReference type="InterPro" id="IPR018517">
    <property type="entry name" value="tRNA_hU_synthase_CS"/>
</dbReference>
<dbReference type="Pfam" id="PF01207">
    <property type="entry name" value="Dus"/>
    <property type="match status" value="1"/>
</dbReference>
<dbReference type="CDD" id="cd02801">
    <property type="entry name" value="DUS_like_FMN"/>
    <property type="match status" value="1"/>
</dbReference>
<evidence type="ECO:0000259" key="10">
    <source>
        <dbReference type="Pfam" id="PF01207"/>
    </source>
</evidence>
<keyword evidence="5" id="KW-0521">NADP</keyword>
<dbReference type="GO" id="GO:0017150">
    <property type="term" value="F:tRNA dihydrouridine synthase activity"/>
    <property type="evidence" value="ECO:0007669"/>
    <property type="project" value="InterPro"/>
</dbReference>
<dbReference type="GO" id="GO:0050660">
    <property type="term" value="F:flavin adenine dinucleotide binding"/>
    <property type="evidence" value="ECO:0007669"/>
    <property type="project" value="InterPro"/>
</dbReference>
<comment type="cofactor">
    <cofactor evidence="1 7 9">
        <name>FMN</name>
        <dbReference type="ChEBI" id="CHEBI:58210"/>
    </cofactor>
</comment>
<dbReference type="InterPro" id="IPR001269">
    <property type="entry name" value="DUS_fam"/>
</dbReference>
<dbReference type="SUPFAM" id="SSF51395">
    <property type="entry name" value="FMN-linked oxidoreductases"/>
    <property type="match status" value="1"/>
</dbReference>
<comment type="similarity">
    <text evidence="7">Belongs to the dus family.</text>
</comment>
<evidence type="ECO:0000256" key="2">
    <source>
        <dbReference type="ARBA" id="ARBA00022630"/>
    </source>
</evidence>
<dbReference type="PANTHER" id="PTHR45846">
    <property type="entry name" value="TRNA-DIHYDROURIDINE(47) SYNTHASE [NAD(P)(+)]-LIKE"/>
    <property type="match status" value="1"/>
</dbReference>
<evidence type="ECO:0000256" key="8">
    <source>
        <dbReference type="PIRSR" id="PIRSR006621-1"/>
    </source>
</evidence>
<dbReference type="InterPro" id="IPR013785">
    <property type="entry name" value="Aldolase_TIM"/>
</dbReference>
<evidence type="ECO:0000256" key="5">
    <source>
        <dbReference type="ARBA" id="ARBA00022857"/>
    </source>
</evidence>
<evidence type="ECO:0000313" key="12">
    <source>
        <dbReference type="Proteomes" id="UP001204562"/>
    </source>
</evidence>
<feature type="binding site" evidence="9">
    <location>
        <begin position="218"/>
        <end position="219"/>
    </location>
    <ligand>
        <name>FMN</name>
        <dbReference type="ChEBI" id="CHEBI:58210"/>
    </ligand>
</feature>
<comment type="caution">
    <text evidence="11">The sequence shown here is derived from an EMBL/GenBank/DDBJ whole genome shotgun (WGS) entry which is preliminary data.</text>
</comment>
<dbReference type="AlphaFoldDB" id="A0AAW5JUK7"/>
<dbReference type="EMBL" id="JANFYS010000038">
    <property type="protein sequence ID" value="MCQ4771624.1"/>
    <property type="molecule type" value="Genomic_DNA"/>
</dbReference>
<dbReference type="RefSeq" id="WP_256304738.1">
    <property type="nucleotide sequence ID" value="NZ_JANFYS010000038.1"/>
</dbReference>
<reference evidence="11" key="1">
    <citation type="submission" date="2022-06" db="EMBL/GenBank/DDBJ databases">
        <title>Isolation of gut microbiota from human fecal samples.</title>
        <authorList>
            <person name="Pamer E.G."/>
            <person name="Barat B."/>
            <person name="Waligurski E."/>
            <person name="Medina S."/>
            <person name="Paddock L."/>
            <person name="Mostad J."/>
        </authorList>
    </citation>
    <scope>NUCLEOTIDE SEQUENCE</scope>
    <source>
        <strain evidence="11">DFI.9.91</strain>
    </source>
</reference>
<dbReference type="InterPro" id="IPR035587">
    <property type="entry name" value="DUS-like_FMN-bd"/>
</dbReference>
<feature type="binding site" evidence="9">
    <location>
        <position position="162"/>
    </location>
    <ligand>
        <name>FMN</name>
        <dbReference type="ChEBI" id="CHEBI:58210"/>
    </ligand>
</feature>